<organism evidence="2 3">
    <name type="scientific">Nannocystis punicea</name>
    <dbReference type="NCBI Taxonomy" id="2995304"/>
    <lineage>
        <taxon>Bacteria</taxon>
        <taxon>Pseudomonadati</taxon>
        <taxon>Myxococcota</taxon>
        <taxon>Polyangia</taxon>
        <taxon>Nannocystales</taxon>
        <taxon>Nannocystaceae</taxon>
        <taxon>Nannocystis</taxon>
    </lineage>
</organism>
<accession>A0ABY7H865</accession>
<reference evidence="2" key="1">
    <citation type="submission" date="2022-11" db="EMBL/GenBank/DDBJ databases">
        <title>Minimal conservation of predation-associated metabolite biosynthetic gene clusters underscores biosynthetic potential of Myxococcota including descriptions for ten novel species: Archangium lansinium sp. nov., Myxococcus landrumus sp. nov., Nannocystis bai.</title>
        <authorList>
            <person name="Ahearne A."/>
            <person name="Stevens C."/>
            <person name="Dowd S."/>
        </authorList>
    </citation>
    <scope>NUCLEOTIDE SEQUENCE</scope>
    <source>
        <strain evidence="2">Fl3</strain>
    </source>
</reference>
<evidence type="ECO:0008006" key="4">
    <source>
        <dbReference type="Google" id="ProtNLM"/>
    </source>
</evidence>
<evidence type="ECO:0000313" key="2">
    <source>
        <dbReference type="EMBL" id="WAS95456.1"/>
    </source>
</evidence>
<dbReference type="Gene3D" id="2.130.10.10">
    <property type="entry name" value="YVTN repeat-like/Quinoprotein amine dehydrogenase"/>
    <property type="match status" value="1"/>
</dbReference>
<evidence type="ECO:0000313" key="3">
    <source>
        <dbReference type="Proteomes" id="UP001164459"/>
    </source>
</evidence>
<dbReference type="InterPro" id="IPR015943">
    <property type="entry name" value="WD40/YVTN_repeat-like_dom_sf"/>
</dbReference>
<dbReference type="SUPFAM" id="SSF50969">
    <property type="entry name" value="YVTN repeat-like/Quinoprotein amine dehydrogenase"/>
    <property type="match status" value="1"/>
</dbReference>
<dbReference type="InterPro" id="IPR011044">
    <property type="entry name" value="Quino_amine_DH_bsu"/>
</dbReference>
<dbReference type="RefSeq" id="WP_269037792.1">
    <property type="nucleotide sequence ID" value="NZ_CP114040.1"/>
</dbReference>
<keyword evidence="3" id="KW-1185">Reference proteome</keyword>
<name>A0ABY7H865_9BACT</name>
<gene>
    <name evidence="2" type="ORF">O0S08_04785</name>
</gene>
<sequence length="690" mass="74287">MTTTRALILPGKTLRIWKAELDGTRLTITSGTTKKPATREETFERPHEAEEKYVAELIKKLRAGYVLDGAQGGLVAQFLVSDGNGASSVSPDGETVWDVENRNFVPTATVYARSGELLATHDLRALGIPQDLVSDVAALSRDAALIACASTEVWKLEASGLRVFARAEGCTGRLRVGGDRVLLRGHRDRATLFDLDGAVIVALENVQHCALSDDGRWLATCAKDAGELIVWDAKDGSEVRRCSFGAGRGVHDVAIDGEHVAGLAIYFPGSGRRSIQAFSIATGEPARTKLFADARFVGGVEAFTTTGFAVGSGTFYAGDDAAPVQQHLELSRLESWRSLHVASGGRFVLERLTKGVVAVWDTTRVPREAPKVEPPPKPKLPAPSTDWVAPRTPAPQVTDDALVIPFENEPTGTRVLPGGIIYSSYVDEVSIFVDLTSWPPRTSARMLVFCAARSPGGLFALQHRDGLWLTRDFSERGEHLPTPRDADVVGFLGEAPMLFDFDGQAAPLIWLDGAWKEVTGLHAIDATGGTGAHNLSDGFAFITFRDAAWRVDAQARATKLFDMTGVNPSWTFPTLDGRVVCPLPAGKLVFYSRDGRKSVLDVTEKKKLSLGVQPMPGPNRSLLVTLGGGISRNKTEFIGAQVPLSGGKPTLLTRADFGITADGVSELFMCGDEVLAHVEGQVFHRLKKRG</sequence>
<feature type="region of interest" description="Disordered" evidence="1">
    <location>
        <begin position="368"/>
        <end position="390"/>
    </location>
</feature>
<proteinExistence type="predicted"/>
<evidence type="ECO:0000256" key="1">
    <source>
        <dbReference type="SAM" id="MobiDB-lite"/>
    </source>
</evidence>
<dbReference type="Proteomes" id="UP001164459">
    <property type="component" value="Chromosome"/>
</dbReference>
<protein>
    <recommendedName>
        <fullName evidence="4">WG repeat-containing protein</fullName>
    </recommendedName>
</protein>
<dbReference type="EMBL" id="CP114040">
    <property type="protein sequence ID" value="WAS95456.1"/>
    <property type="molecule type" value="Genomic_DNA"/>
</dbReference>